<dbReference type="RefSeq" id="XP_007508629.1">
    <property type="nucleotide sequence ID" value="XM_007508567.1"/>
</dbReference>
<proteinExistence type="predicted"/>
<feature type="region of interest" description="Disordered" evidence="1">
    <location>
        <begin position="24"/>
        <end position="80"/>
    </location>
</feature>
<gene>
    <name evidence="2" type="ordered locus">Bathy16g00180</name>
</gene>
<sequence>MGGGGEIALHGQSSKLSSFLSLKDVSTKTINTPTTVQNLTEKMKTKKKNINNTTEKEEEEEEEGKQQKQQKQQHQQPHRRMRLDGLQNYGTEYCWALDKSGTPCEKKAQKKCPVPYCLKHLRVGDDAFSTREHPLGIGKILIANFDLPKNYKMVYFGTRKPVRKLNKLRKDYMLSFWQGGGVIDPQDCPVSSKLQYMSNPGPAERSNVTCTDRMFGDTRDEGIVGREYKTTEFIPKGTQMLQFYGPQWFASRDMEKINVGTNKYPAPLKRKRV</sequence>
<dbReference type="OrthoDB" id="416542at2759"/>
<dbReference type="AlphaFoldDB" id="K8EQA6"/>
<dbReference type="eggNOG" id="ENOG502SUF1">
    <property type="taxonomic scope" value="Eukaryota"/>
</dbReference>
<dbReference type="GeneID" id="19011227"/>
<name>K8EQA6_9CHLO</name>
<dbReference type="EMBL" id="FO082263">
    <property type="protein sequence ID" value="CCO20246.1"/>
    <property type="molecule type" value="Genomic_DNA"/>
</dbReference>
<accession>K8EQA6</accession>
<dbReference type="Proteomes" id="UP000198341">
    <property type="component" value="Chromosome 16"/>
</dbReference>
<dbReference type="KEGG" id="bpg:Bathy16g00180"/>
<organism evidence="2 3">
    <name type="scientific">Bathycoccus prasinos</name>
    <dbReference type="NCBI Taxonomy" id="41875"/>
    <lineage>
        <taxon>Eukaryota</taxon>
        <taxon>Viridiplantae</taxon>
        <taxon>Chlorophyta</taxon>
        <taxon>Mamiellophyceae</taxon>
        <taxon>Mamiellales</taxon>
        <taxon>Bathycoccaceae</taxon>
        <taxon>Bathycoccus</taxon>
    </lineage>
</organism>
<evidence type="ECO:0000313" key="2">
    <source>
        <dbReference type="EMBL" id="CCO20246.1"/>
    </source>
</evidence>
<protein>
    <recommendedName>
        <fullName evidence="4">SET domain-containing protein</fullName>
    </recommendedName>
</protein>
<keyword evidence="3" id="KW-1185">Reference proteome</keyword>
<reference evidence="2 3" key="1">
    <citation type="submission" date="2011-10" db="EMBL/GenBank/DDBJ databases">
        <authorList>
            <person name="Genoscope - CEA"/>
        </authorList>
    </citation>
    <scope>NUCLEOTIDE SEQUENCE [LARGE SCALE GENOMIC DNA]</scope>
    <source>
        <strain evidence="2 3">RCC 1105</strain>
    </source>
</reference>
<evidence type="ECO:0000313" key="3">
    <source>
        <dbReference type="Proteomes" id="UP000198341"/>
    </source>
</evidence>
<feature type="compositionally biased region" description="Polar residues" evidence="1">
    <location>
        <begin position="27"/>
        <end position="36"/>
    </location>
</feature>
<evidence type="ECO:0008006" key="4">
    <source>
        <dbReference type="Google" id="ProtNLM"/>
    </source>
</evidence>
<evidence type="ECO:0000256" key="1">
    <source>
        <dbReference type="SAM" id="MobiDB-lite"/>
    </source>
</evidence>